<dbReference type="GO" id="GO:0045165">
    <property type="term" value="P:cell fate commitment"/>
    <property type="evidence" value="ECO:0007669"/>
    <property type="project" value="TreeGrafter"/>
</dbReference>
<feature type="region of interest" description="Disordered" evidence="7">
    <location>
        <begin position="337"/>
        <end position="388"/>
    </location>
</feature>
<evidence type="ECO:0000256" key="3">
    <source>
        <dbReference type="ARBA" id="ARBA00022771"/>
    </source>
</evidence>
<dbReference type="Proteomes" id="UP000703661">
    <property type="component" value="Unassembled WGS sequence"/>
</dbReference>
<dbReference type="GO" id="GO:0000981">
    <property type="term" value="F:DNA-binding transcription factor activity, RNA polymerase II-specific"/>
    <property type="evidence" value="ECO:0007669"/>
    <property type="project" value="TreeGrafter"/>
</dbReference>
<dbReference type="OrthoDB" id="515401at2759"/>
<feature type="compositionally biased region" description="Polar residues" evidence="7">
    <location>
        <begin position="356"/>
        <end position="368"/>
    </location>
</feature>
<evidence type="ECO:0000256" key="1">
    <source>
        <dbReference type="ARBA" id="ARBA00004123"/>
    </source>
</evidence>
<dbReference type="Gene3D" id="3.30.50.10">
    <property type="entry name" value="Erythroid Transcription Factor GATA-1, subunit A"/>
    <property type="match status" value="2"/>
</dbReference>
<organism evidence="9 10">
    <name type="scientific">Entomortierella chlamydospora</name>
    <dbReference type="NCBI Taxonomy" id="101097"/>
    <lineage>
        <taxon>Eukaryota</taxon>
        <taxon>Fungi</taxon>
        <taxon>Fungi incertae sedis</taxon>
        <taxon>Mucoromycota</taxon>
        <taxon>Mortierellomycotina</taxon>
        <taxon>Mortierellomycetes</taxon>
        <taxon>Mortierellales</taxon>
        <taxon>Mortierellaceae</taxon>
        <taxon>Entomortierella</taxon>
    </lineage>
</organism>
<feature type="domain" description="GATA-type" evidence="8">
    <location>
        <begin position="392"/>
        <end position="439"/>
    </location>
</feature>
<feature type="domain" description="GATA-type" evidence="8">
    <location>
        <begin position="294"/>
        <end position="354"/>
    </location>
</feature>
<evidence type="ECO:0000313" key="9">
    <source>
        <dbReference type="EMBL" id="KAG0020909.1"/>
    </source>
</evidence>
<dbReference type="InterPro" id="IPR039355">
    <property type="entry name" value="Transcription_factor_GATA"/>
</dbReference>
<dbReference type="SUPFAM" id="SSF57716">
    <property type="entry name" value="Glucocorticoid receptor-like (DNA-binding domain)"/>
    <property type="match status" value="2"/>
</dbReference>
<name>A0A9P6T2S5_9FUNG</name>
<evidence type="ECO:0000256" key="4">
    <source>
        <dbReference type="ARBA" id="ARBA00022833"/>
    </source>
</evidence>
<dbReference type="PROSITE" id="PS50114">
    <property type="entry name" value="GATA_ZN_FINGER_2"/>
    <property type="match status" value="2"/>
</dbReference>
<dbReference type="GO" id="GO:0005634">
    <property type="term" value="C:nucleus"/>
    <property type="evidence" value="ECO:0007669"/>
    <property type="project" value="UniProtKB-SubCell"/>
</dbReference>
<evidence type="ECO:0000256" key="7">
    <source>
        <dbReference type="SAM" id="MobiDB-lite"/>
    </source>
</evidence>
<dbReference type="GO" id="GO:0008270">
    <property type="term" value="F:zinc ion binding"/>
    <property type="evidence" value="ECO:0007669"/>
    <property type="project" value="UniProtKB-KW"/>
</dbReference>
<comment type="caution">
    <text evidence="9">The sequence shown here is derived from an EMBL/GenBank/DDBJ whole genome shotgun (WGS) entry which is preliminary data.</text>
</comment>
<feature type="region of interest" description="Disordered" evidence="7">
    <location>
        <begin position="31"/>
        <end position="50"/>
    </location>
</feature>
<evidence type="ECO:0000313" key="10">
    <source>
        <dbReference type="Proteomes" id="UP000703661"/>
    </source>
</evidence>
<reference evidence="9" key="1">
    <citation type="journal article" date="2020" name="Fungal Divers.">
        <title>Resolving the Mortierellaceae phylogeny through synthesis of multi-gene phylogenetics and phylogenomics.</title>
        <authorList>
            <person name="Vandepol N."/>
            <person name="Liber J."/>
            <person name="Desiro A."/>
            <person name="Na H."/>
            <person name="Kennedy M."/>
            <person name="Barry K."/>
            <person name="Grigoriev I.V."/>
            <person name="Miller A.N."/>
            <person name="O'Donnell K."/>
            <person name="Stajich J.E."/>
            <person name="Bonito G."/>
        </authorList>
    </citation>
    <scope>NUCLEOTIDE SEQUENCE</scope>
    <source>
        <strain evidence="9">NRRL 2769</strain>
    </source>
</reference>
<dbReference type="Pfam" id="PF00320">
    <property type="entry name" value="GATA"/>
    <property type="match status" value="2"/>
</dbReference>
<dbReference type="PROSITE" id="PS00344">
    <property type="entry name" value="GATA_ZN_FINGER_1"/>
    <property type="match status" value="2"/>
</dbReference>
<keyword evidence="5" id="KW-0539">Nucleus</keyword>
<keyword evidence="2" id="KW-0479">Metal-binding</keyword>
<dbReference type="PRINTS" id="PR00619">
    <property type="entry name" value="GATAZNFINGER"/>
</dbReference>
<dbReference type="AlphaFoldDB" id="A0A9P6T2S5"/>
<dbReference type="GO" id="GO:0000122">
    <property type="term" value="P:negative regulation of transcription by RNA polymerase II"/>
    <property type="evidence" value="ECO:0007669"/>
    <property type="project" value="TreeGrafter"/>
</dbReference>
<feature type="compositionally biased region" description="Low complexity" evidence="7">
    <location>
        <begin position="369"/>
        <end position="385"/>
    </location>
</feature>
<sequence length="523" mass="56582">MTADLYASILEMPYLSDDYCFPFEVSNSAPSATSTAPIQSPSASSASPSYSLYSTSSPQDILMSMPEISQGSLFALESDFNGDNNNHNHPNNSNGSWVMPMRQFPVNMGLTQFQEYQMQQDPDVFSAFGPSPTSYLTAATQALSGNFYNPMAQIMPTSTPCPRQLSHPRLIIQPKGPQGGMISPPETPTSTPSPVCLKPIASPTQFARQMSPLSPTVSVPVEDMASPAPEQRRSVSPACSLPSSPLSVSSPNEIAYDAHSPSTAELLHKTAMATKQNKVTKPRKPSKAAIKAAAGMGVRCHNCGATVTPLWRRSANNEPLCNACGLYHKLHAMHRPKHLQQSLGHSHAAGAKSRCGQKSSMGLSDDQNGSSDYQGSDSASAGSSSMCPQPMCSNCKTTLTPLWRKDDAGDILCNACGLYYKLHRIHRPISLKRNVIRRRSRYESSKTASATSTASGTLLQASLSKSQANRLAQNQAQSTNNQVRIPIQSQAQPQAYGVPQPVCMNPYQQVPFQFDYSSHQYIR</sequence>
<protein>
    <recommendedName>
        <fullName evidence="8">GATA-type domain-containing protein</fullName>
    </recommendedName>
</protein>
<keyword evidence="10" id="KW-1185">Reference proteome</keyword>
<dbReference type="GO" id="GO:0000978">
    <property type="term" value="F:RNA polymerase II cis-regulatory region sequence-specific DNA binding"/>
    <property type="evidence" value="ECO:0007669"/>
    <property type="project" value="TreeGrafter"/>
</dbReference>
<dbReference type="CDD" id="cd00202">
    <property type="entry name" value="ZnF_GATA"/>
    <property type="match status" value="2"/>
</dbReference>
<evidence type="ECO:0000256" key="2">
    <source>
        <dbReference type="ARBA" id="ARBA00022723"/>
    </source>
</evidence>
<dbReference type="PANTHER" id="PTHR10071">
    <property type="entry name" value="TRANSCRIPTION FACTOR GATA FAMILY MEMBER"/>
    <property type="match status" value="1"/>
</dbReference>
<evidence type="ECO:0000256" key="6">
    <source>
        <dbReference type="PROSITE-ProRule" id="PRU00094"/>
    </source>
</evidence>
<dbReference type="GO" id="GO:0045944">
    <property type="term" value="P:positive regulation of transcription by RNA polymerase II"/>
    <property type="evidence" value="ECO:0007669"/>
    <property type="project" value="TreeGrafter"/>
</dbReference>
<proteinExistence type="predicted"/>
<dbReference type="SMART" id="SM00401">
    <property type="entry name" value="ZnF_GATA"/>
    <property type="match status" value="2"/>
</dbReference>
<accession>A0A9P6T2S5</accession>
<evidence type="ECO:0000259" key="8">
    <source>
        <dbReference type="PROSITE" id="PS50114"/>
    </source>
</evidence>
<gene>
    <name evidence="9" type="ORF">BGZ80_003380</name>
</gene>
<comment type="subcellular location">
    <subcellularLocation>
        <location evidence="1">Nucleus</location>
    </subcellularLocation>
</comment>
<keyword evidence="4" id="KW-0862">Zinc</keyword>
<dbReference type="InterPro" id="IPR000679">
    <property type="entry name" value="Znf_GATA"/>
</dbReference>
<dbReference type="PANTHER" id="PTHR10071:SF281">
    <property type="entry name" value="BOX A-BINDING FACTOR-RELATED"/>
    <property type="match status" value="1"/>
</dbReference>
<keyword evidence="3 6" id="KW-0863">Zinc-finger</keyword>
<evidence type="ECO:0000256" key="5">
    <source>
        <dbReference type="ARBA" id="ARBA00023242"/>
    </source>
</evidence>
<dbReference type="InterPro" id="IPR013088">
    <property type="entry name" value="Znf_NHR/GATA"/>
</dbReference>
<dbReference type="EMBL" id="JAAAID010000189">
    <property type="protein sequence ID" value="KAG0020909.1"/>
    <property type="molecule type" value="Genomic_DNA"/>
</dbReference>